<protein>
    <submittedName>
        <fullName evidence="1">Uncharacterized protein</fullName>
    </submittedName>
</protein>
<gene>
    <name evidence="1" type="ORF">Q604_UNBc4C00239G0001</name>
</gene>
<reference evidence="1" key="1">
    <citation type="submission" date="2013-12" db="EMBL/GenBank/DDBJ databases">
        <title>A Varibaculum cambriense genome reconstructed from a premature infant gut community with otherwise low bacterial novelty that shifts toward anaerobic metabolism during the third week of life.</title>
        <authorList>
            <person name="Brown C.T."/>
            <person name="Sharon I."/>
            <person name="Thomas B.C."/>
            <person name="Castelle C.J."/>
            <person name="Morowitz M.J."/>
            <person name="Banfield J.F."/>
        </authorList>
    </citation>
    <scope>NUCLEOTIDE SEQUENCE</scope>
</reference>
<evidence type="ECO:0000313" key="1">
    <source>
        <dbReference type="EMBL" id="ETJ15651.1"/>
    </source>
</evidence>
<dbReference type="AlphaFoldDB" id="W1WCG3"/>
<comment type="caution">
    <text evidence="1">The sequence shown here is derived from an EMBL/GenBank/DDBJ whole genome shotgun (WGS) entry which is preliminary data.</text>
</comment>
<proteinExistence type="predicted"/>
<feature type="non-terminal residue" evidence="1">
    <location>
        <position position="65"/>
    </location>
</feature>
<dbReference type="EMBL" id="AZMM01019020">
    <property type="protein sequence ID" value="ETJ15651.1"/>
    <property type="molecule type" value="Genomic_DNA"/>
</dbReference>
<sequence length="65" mass="7744">MQIFVNGIIDINKKAEIIHTNDFSFLNPIKKPGWQINRSDLTRFDVCYRYLQQPLLSLHLWLAKK</sequence>
<organism evidence="1">
    <name type="scientific">human gut metagenome</name>
    <dbReference type="NCBI Taxonomy" id="408170"/>
    <lineage>
        <taxon>unclassified sequences</taxon>
        <taxon>metagenomes</taxon>
        <taxon>organismal metagenomes</taxon>
    </lineage>
</organism>
<accession>W1WCG3</accession>
<name>W1WCG3_9ZZZZ</name>